<dbReference type="Proteomes" id="UP000316882">
    <property type="component" value="Unassembled WGS sequence"/>
</dbReference>
<gene>
    <name evidence="2" type="ORF">BPA01_21270</name>
</gene>
<dbReference type="InterPro" id="IPR032250">
    <property type="entry name" value="DUF4825"/>
</dbReference>
<evidence type="ECO:0000259" key="1">
    <source>
        <dbReference type="Pfam" id="PF16107"/>
    </source>
</evidence>
<organism evidence="2 3">
    <name type="scientific">Brevibacillus parabrevis</name>
    <dbReference type="NCBI Taxonomy" id="54914"/>
    <lineage>
        <taxon>Bacteria</taxon>
        <taxon>Bacillati</taxon>
        <taxon>Bacillota</taxon>
        <taxon>Bacilli</taxon>
        <taxon>Bacillales</taxon>
        <taxon>Paenibacillaceae</taxon>
        <taxon>Brevibacillus</taxon>
    </lineage>
</organism>
<protein>
    <recommendedName>
        <fullName evidence="1">DUF4825 domain-containing protein</fullName>
    </recommendedName>
</protein>
<dbReference type="AlphaFoldDB" id="A0A4Y3PGX4"/>
<dbReference type="RefSeq" id="WP_122964396.1">
    <property type="nucleotide sequence ID" value="NZ_BJMH01000008.1"/>
</dbReference>
<keyword evidence="3" id="KW-1185">Reference proteome</keyword>
<accession>A0A4Y3PGX4</accession>
<name>A0A4Y3PGX4_BREPA</name>
<comment type="caution">
    <text evidence="2">The sequence shown here is derived from an EMBL/GenBank/DDBJ whole genome shotgun (WGS) entry which is preliminary data.</text>
</comment>
<reference evidence="2 3" key="1">
    <citation type="submission" date="2019-06" db="EMBL/GenBank/DDBJ databases">
        <title>Whole genome shotgun sequence of Brevibacillus parabrevis NBRC 12334.</title>
        <authorList>
            <person name="Hosoyama A."/>
            <person name="Uohara A."/>
            <person name="Ohji S."/>
            <person name="Ichikawa N."/>
        </authorList>
    </citation>
    <scope>NUCLEOTIDE SEQUENCE [LARGE SCALE GENOMIC DNA]</scope>
    <source>
        <strain evidence="2 3">NBRC 12334</strain>
    </source>
</reference>
<evidence type="ECO:0000313" key="2">
    <source>
        <dbReference type="EMBL" id="GEB32547.1"/>
    </source>
</evidence>
<evidence type="ECO:0000313" key="3">
    <source>
        <dbReference type="Proteomes" id="UP000316882"/>
    </source>
</evidence>
<dbReference type="Pfam" id="PF16107">
    <property type="entry name" value="DUF4825"/>
    <property type="match status" value="1"/>
</dbReference>
<dbReference type="EMBL" id="BJMH01000008">
    <property type="protein sequence ID" value="GEB32547.1"/>
    <property type="molecule type" value="Genomic_DNA"/>
</dbReference>
<feature type="domain" description="DUF4825" evidence="1">
    <location>
        <begin position="51"/>
        <end position="132"/>
    </location>
</feature>
<proteinExistence type="predicted"/>
<sequence>MRTKLIVLLAVIGLGMFALIQGVIIPDRELAAKQYLEDQQNPLTHDLQTILPYKHKYMGAVSNLNLFNHLPLSNERRSFQLRPEQFAIEVKYEASELRSDEKKIRQALLYNSVAAFALIDNLQIIEYQFVDETLTIARADIQKAFGDDLESLLTTDKWRSEVQEKWRDEAFLAESVKLLREKRQ</sequence>